<protein>
    <submittedName>
        <fullName evidence="1">Uncharacterized protein</fullName>
    </submittedName>
</protein>
<accession>A0A918JZF8</accession>
<dbReference type="EMBL" id="BMWS01000021">
    <property type="protein sequence ID" value="GGX26022.1"/>
    <property type="molecule type" value="Genomic_DNA"/>
</dbReference>
<comment type="caution">
    <text evidence="1">The sequence shown here is derived from an EMBL/GenBank/DDBJ whole genome shotgun (WGS) entry which is preliminary data.</text>
</comment>
<evidence type="ECO:0000313" key="1">
    <source>
        <dbReference type="EMBL" id="GGX26022.1"/>
    </source>
</evidence>
<keyword evidence="2" id="KW-1185">Reference proteome</keyword>
<evidence type="ECO:0000313" key="2">
    <source>
        <dbReference type="Proteomes" id="UP000601108"/>
    </source>
</evidence>
<gene>
    <name evidence="1" type="ORF">GCM10007384_28840</name>
</gene>
<reference evidence="1 2" key="1">
    <citation type="journal article" date="2014" name="Int. J. Syst. Evol. Microbiol.">
        <title>Complete genome sequence of Corynebacterium casei LMG S-19264T (=DSM 44701T), isolated from a smear-ripened cheese.</title>
        <authorList>
            <consortium name="US DOE Joint Genome Institute (JGI-PGF)"/>
            <person name="Walter F."/>
            <person name="Albersmeier A."/>
            <person name="Kalinowski J."/>
            <person name="Ruckert C."/>
        </authorList>
    </citation>
    <scope>NUCLEOTIDE SEQUENCE [LARGE SCALE GENOMIC DNA]</scope>
    <source>
        <strain evidence="1 2">KCTC 12285</strain>
    </source>
</reference>
<organism evidence="1 2">
    <name type="scientific">Aquimarina muelleri</name>
    <dbReference type="NCBI Taxonomy" id="279356"/>
    <lineage>
        <taxon>Bacteria</taxon>
        <taxon>Pseudomonadati</taxon>
        <taxon>Bacteroidota</taxon>
        <taxon>Flavobacteriia</taxon>
        <taxon>Flavobacteriales</taxon>
        <taxon>Flavobacteriaceae</taxon>
        <taxon>Aquimarina</taxon>
    </lineage>
</organism>
<dbReference type="Proteomes" id="UP000601108">
    <property type="component" value="Unassembled WGS sequence"/>
</dbReference>
<proteinExistence type="predicted"/>
<sequence>MQVQRTQNIKITILLILPFCFLNCKDEGDNKDDVRAIIEIMDNYTYNNTKPNVIADKIGVLILGNAYSKESIEMLTDLDSEPVFRVEDLDYINK</sequence>
<name>A0A918JZF8_9FLAO</name>
<dbReference type="AlphaFoldDB" id="A0A918JZF8"/>